<proteinExistence type="predicted"/>
<dbReference type="Proteomes" id="UP000724584">
    <property type="component" value="Unassembled WGS sequence"/>
</dbReference>
<reference evidence="1 2" key="1">
    <citation type="journal article" date="2021" name="Nat. Commun.">
        <title>Genetic determinants of endophytism in the Arabidopsis root mycobiome.</title>
        <authorList>
            <person name="Mesny F."/>
            <person name="Miyauchi S."/>
            <person name="Thiergart T."/>
            <person name="Pickel B."/>
            <person name="Atanasova L."/>
            <person name="Karlsson M."/>
            <person name="Huettel B."/>
            <person name="Barry K.W."/>
            <person name="Haridas S."/>
            <person name="Chen C."/>
            <person name="Bauer D."/>
            <person name="Andreopoulos W."/>
            <person name="Pangilinan J."/>
            <person name="LaButti K."/>
            <person name="Riley R."/>
            <person name="Lipzen A."/>
            <person name="Clum A."/>
            <person name="Drula E."/>
            <person name="Henrissat B."/>
            <person name="Kohler A."/>
            <person name="Grigoriev I.V."/>
            <person name="Martin F.M."/>
            <person name="Hacquard S."/>
        </authorList>
    </citation>
    <scope>NUCLEOTIDE SEQUENCE [LARGE SCALE GENOMIC DNA]</scope>
    <source>
        <strain evidence="1 2">MPI-SDFR-AT-0079</strain>
    </source>
</reference>
<accession>A0ACB7PG81</accession>
<dbReference type="EMBL" id="JAGIZQ010000002">
    <property type="protein sequence ID" value="KAH6640804.1"/>
    <property type="molecule type" value="Genomic_DNA"/>
</dbReference>
<keyword evidence="2" id="KW-1185">Reference proteome</keyword>
<sequence length="535" mass="59970">MHGGPSRSVDGLCFRKRFVPSYFGGRYLDLEGWLLPNRGFDSDKRRDTRHRKPRPKHHDCHCQLCSRVLGLELRENHVSHARPNQGHAHASYFLRHPDLSSEMIAPPNIPSAQFQALKCEVNYSFKSLKKGNKSKTDLPSLPITQPLNCAQHTEPTSQKHTYAPRNNPRRSKKAAVAVEENVGNMGPVSSLEPPILDYQQEDIESLVAEAIADMACLLDFAFRKLIGVRGMCPGMRTIKNPASPSLTEIAPAVWDLRYLQAMSVHAQVIPSIAAGISRLKNARSASLRDKLDNLTRQTTTVYGRQMLADSVNEATDEIEKRLWLLCQTRIQPEPIKRPFTAKQGDENIEKRVRPQLGYVRPELEIPTTYVDEDDSGTFAAMEGYGLEPDCDPYVAFPGSFPEAGHLGIDALLQADESYMPAEGLSPPDDWTHSSEGDYFYTDGQGNVYPIDRENSEDDQIDWPPAPQLVDSDGYGQQQDEEWKGYWGQGANQAYIMFHGDELPDPGVHIHPDDAANPPFLPPYPDDAPLGYWARE</sequence>
<evidence type="ECO:0000313" key="2">
    <source>
        <dbReference type="Proteomes" id="UP000724584"/>
    </source>
</evidence>
<evidence type="ECO:0000313" key="1">
    <source>
        <dbReference type="EMBL" id="KAH6640804.1"/>
    </source>
</evidence>
<organism evidence="1 2">
    <name type="scientific">Chaetomium tenue</name>
    <dbReference type="NCBI Taxonomy" id="1854479"/>
    <lineage>
        <taxon>Eukaryota</taxon>
        <taxon>Fungi</taxon>
        <taxon>Dikarya</taxon>
        <taxon>Ascomycota</taxon>
        <taxon>Pezizomycotina</taxon>
        <taxon>Sordariomycetes</taxon>
        <taxon>Sordariomycetidae</taxon>
        <taxon>Sordariales</taxon>
        <taxon>Chaetomiaceae</taxon>
        <taxon>Chaetomium</taxon>
    </lineage>
</organism>
<comment type="caution">
    <text evidence="1">The sequence shown here is derived from an EMBL/GenBank/DDBJ whole genome shotgun (WGS) entry which is preliminary data.</text>
</comment>
<gene>
    <name evidence="1" type="ORF">F5144DRAFT_112248</name>
</gene>
<protein>
    <submittedName>
        <fullName evidence="1">Uncharacterized protein</fullName>
    </submittedName>
</protein>
<name>A0ACB7PG81_9PEZI</name>